<proteinExistence type="predicted"/>
<dbReference type="AlphaFoldDB" id="A0A5C7EJG8"/>
<name>A0A5C7EJG8_9PROT</name>
<dbReference type="InterPro" id="IPR019239">
    <property type="entry name" value="VapB_antitoxin"/>
</dbReference>
<evidence type="ECO:0000313" key="2">
    <source>
        <dbReference type="Proteomes" id="UP000321201"/>
    </source>
</evidence>
<comment type="caution">
    <text evidence="1">The sequence shown here is derived from an EMBL/GenBank/DDBJ whole genome shotgun (WGS) entry which is preliminary data.</text>
</comment>
<dbReference type="RefSeq" id="WP_147800114.1">
    <property type="nucleotide sequence ID" value="NZ_VPFL01000013.1"/>
</dbReference>
<organism evidence="1 2">
    <name type="scientific">Pelomicrobium methylotrophicum</name>
    <dbReference type="NCBI Taxonomy" id="2602750"/>
    <lineage>
        <taxon>Bacteria</taxon>
        <taxon>Pseudomonadati</taxon>
        <taxon>Pseudomonadota</taxon>
        <taxon>Hydrogenophilia</taxon>
        <taxon>Hydrogenophilia incertae sedis</taxon>
        <taxon>Pelomicrobium</taxon>
    </lineage>
</organism>
<gene>
    <name evidence="1" type="ORF">FR698_10280</name>
</gene>
<reference evidence="1 2" key="1">
    <citation type="submission" date="2019-08" db="EMBL/GenBank/DDBJ databases">
        <title>Pelomicrobium methylotrophicum gen. nov., sp. nov. a moderately thermophilic, facultatively anaerobic, lithoautotrophic and methylotrophic bacterium isolated from a terrestrial mud volcano.</title>
        <authorList>
            <person name="Slobodkina G.B."/>
            <person name="Merkel A.Y."/>
            <person name="Slobodkin A.I."/>
        </authorList>
    </citation>
    <scope>NUCLEOTIDE SEQUENCE [LARGE SCALE GENOMIC DNA]</scope>
    <source>
        <strain evidence="1 2">SM250</strain>
    </source>
</reference>
<evidence type="ECO:0000313" key="1">
    <source>
        <dbReference type="EMBL" id="TXF11485.1"/>
    </source>
</evidence>
<keyword evidence="2" id="KW-1185">Reference proteome</keyword>
<protein>
    <submittedName>
        <fullName evidence="1">Type II toxin-antitoxin system VapB family antitoxin</fullName>
    </submittedName>
</protein>
<dbReference type="InParanoid" id="A0A5C7EJG8"/>
<dbReference type="Proteomes" id="UP000321201">
    <property type="component" value="Unassembled WGS sequence"/>
</dbReference>
<dbReference type="EMBL" id="VPFL01000013">
    <property type="protein sequence ID" value="TXF11485.1"/>
    <property type="molecule type" value="Genomic_DNA"/>
</dbReference>
<dbReference type="OrthoDB" id="332069at2"/>
<accession>A0A5C7EJG8</accession>
<sequence length="71" mass="8192">MRTNIVLDDRIVKEAMRLTGVKTKREVVDRALRELVARRKQSALRELAGRDLIDPAYDVRAVRAGMNRDSR</sequence>
<dbReference type="Pfam" id="PF09957">
    <property type="entry name" value="VapB_antitoxin"/>
    <property type="match status" value="1"/>
</dbReference>